<comment type="function">
    <text evidence="6">Part of the dynactin complex that activates the molecular motor dynein for ultra-processive transport along microtubules.</text>
</comment>
<evidence type="ECO:0000256" key="4">
    <source>
        <dbReference type="ARBA" id="ARBA00022490"/>
    </source>
</evidence>
<dbReference type="GO" id="GO:0070840">
    <property type="term" value="F:dynein complex binding"/>
    <property type="evidence" value="ECO:0007669"/>
    <property type="project" value="TreeGrafter"/>
</dbReference>
<comment type="similarity">
    <text evidence="2">Belongs to the dynactin subunits 5/6 family. Dynactin subunit 6 subfamily.</text>
</comment>
<evidence type="ECO:0000256" key="3">
    <source>
        <dbReference type="ARBA" id="ARBA00016573"/>
    </source>
</evidence>
<dbReference type="InterPro" id="IPR027777">
    <property type="entry name" value="DCTN6"/>
</dbReference>
<protein>
    <recommendedName>
        <fullName evidence="3">Dynactin subunit 6</fullName>
    </recommendedName>
</protein>
<evidence type="ECO:0000313" key="8">
    <source>
        <dbReference type="Proteomes" id="UP001175261"/>
    </source>
</evidence>
<dbReference type="AlphaFoldDB" id="A0AA39GEQ7"/>
<reference evidence="7" key="1">
    <citation type="submission" date="2022-10" db="EMBL/GenBank/DDBJ databases">
        <title>Determination and structural analysis of whole genome sequence of Sarocladium strictum F4-1.</title>
        <authorList>
            <person name="Hu L."/>
            <person name="Jiang Y."/>
        </authorList>
    </citation>
    <scope>NUCLEOTIDE SEQUENCE</scope>
    <source>
        <strain evidence="7">F4-1</strain>
    </source>
</reference>
<name>A0AA39GEQ7_SARSR</name>
<dbReference type="GO" id="GO:0005869">
    <property type="term" value="C:dynactin complex"/>
    <property type="evidence" value="ECO:0007669"/>
    <property type="project" value="InterPro"/>
</dbReference>
<sequence>MSTKRSSTAKVAGPKPPVNFSSSLTISEKAVLQGTHSITIQAETVIHPGSKLESSVGSILIGRRCLVHERAHIGAQPEDLNTAKPGGVSLGDYVIVEADCVVEAGDTEVGDGSVLQAGSRVGTGARIGKNCTLTPKSIIRPGEELPDDTVVYANGLRRTDRRGLTDLRKSGLTKQITVLRKMIPSNPAKFES</sequence>
<organism evidence="7 8">
    <name type="scientific">Sarocladium strictum</name>
    <name type="common">Black bundle disease fungus</name>
    <name type="synonym">Acremonium strictum</name>
    <dbReference type="NCBI Taxonomy" id="5046"/>
    <lineage>
        <taxon>Eukaryota</taxon>
        <taxon>Fungi</taxon>
        <taxon>Dikarya</taxon>
        <taxon>Ascomycota</taxon>
        <taxon>Pezizomycotina</taxon>
        <taxon>Sordariomycetes</taxon>
        <taxon>Hypocreomycetidae</taxon>
        <taxon>Hypocreales</taxon>
        <taxon>Sarocladiaceae</taxon>
        <taxon>Sarocladium</taxon>
    </lineage>
</organism>
<keyword evidence="4" id="KW-0963">Cytoplasm</keyword>
<proteinExistence type="inferred from homology"/>
<dbReference type="Gene3D" id="2.160.10.10">
    <property type="entry name" value="Hexapeptide repeat proteins"/>
    <property type="match status" value="1"/>
</dbReference>
<dbReference type="GO" id="GO:0007052">
    <property type="term" value="P:mitotic spindle organization"/>
    <property type="evidence" value="ECO:0007669"/>
    <property type="project" value="TreeGrafter"/>
</dbReference>
<evidence type="ECO:0000256" key="1">
    <source>
        <dbReference type="ARBA" id="ARBA00004245"/>
    </source>
</evidence>
<keyword evidence="5" id="KW-0206">Cytoskeleton</keyword>
<comment type="subcellular location">
    <subcellularLocation>
        <location evidence="1">Cytoplasm</location>
        <location evidence="1">Cytoskeleton</location>
    </subcellularLocation>
</comment>
<evidence type="ECO:0000256" key="5">
    <source>
        <dbReference type="ARBA" id="ARBA00023212"/>
    </source>
</evidence>
<evidence type="ECO:0000256" key="6">
    <source>
        <dbReference type="ARBA" id="ARBA00034687"/>
    </source>
</evidence>
<keyword evidence="8" id="KW-1185">Reference proteome</keyword>
<accession>A0AA39GEQ7</accession>
<dbReference type="SUPFAM" id="SSF51161">
    <property type="entry name" value="Trimeric LpxA-like enzymes"/>
    <property type="match status" value="1"/>
</dbReference>
<gene>
    <name evidence="7" type="ORF">NLU13_7195</name>
</gene>
<comment type="caution">
    <text evidence="7">The sequence shown here is derived from an EMBL/GenBank/DDBJ whole genome shotgun (WGS) entry which is preliminary data.</text>
</comment>
<dbReference type="PANTHER" id="PTHR13072:SF0">
    <property type="entry name" value="DYNACTIN SUBUNIT 6"/>
    <property type="match status" value="1"/>
</dbReference>
<evidence type="ECO:0000313" key="7">
    <source>
        <dbReference type="EMBL" id="KAK0384717.1"/>
    </source>
</evidence>
<dbReference type="Proteomes" id="UP001175261">
    <property type="component" value="Unassembled WGS sequence"/>
</dbReference>
<dbReference type="PANTHER" id="PTHR13072">
    <property type="entry name" value="DYNACTIN 6"/>
    <property type="match status" value="1"/>
</dbReference>
<dbReference type="EMBL" id="JAPDFR010000007">
    <property type="protein sequence ID" value="KAK0384717.1"/>
    <property type="molecule type" value="Genomic_DNA"/>
</dbReference>
<evidence type="ECO:0000256" key="2">
    <source>
        <dbReference type="ARBA" id="ARBA00007719"/>
    </source>
</evidence>
<dbReference type="InterPro" id="IPR011004">
    <property type="entry name" value="Trimer_LpxA-like_sf"/>
</dbReference>